<comment type="caution">
    <text evidence="1">The sequence shown here is derived from an EMBL/GenBank/DDBJ whole genome shotgun (WGS) entry which is preliminary data.</text>
</comment>
<proteinExistence type="predicted"/>
<reference evidence="1 2" key="1">
    <citation type="submission" date="2024-02" db="EMBL/GenBank/DDBJ databases">
        <authorList>
            <person name="Vignale AGUSTIN F."/>
            <person name="Sosa J E."/>
            <person name="Modenutti C."/>
        </authorList>
    </citation>
    <scope>NUCLEOTIDE SEQUENCE [LARGE SCALE GENOMIC DNA]</scope>
</reference>
<gene>
    <name evidence="1" type="ORF">ILEXP_LOCUS9384</name>
</gene>
<evidence type="ECO:0000313" key="2">
    <source>
        <dbReference type="Proteomes" id="UP001642360"/>
    </source>
</evidence>
<protein>
    <submittedName>
        <fullName evidence="1">Uncharacterized protein</fullName>
    </submittedName>
</protein>
<dbReference type="Proteomes" id="UP001642360">
    <property type="component" value="Unassembled WGS sequence"/>
</dbReference>
<name>A0ABC8R9Z6_9AQUA</name>
<evidence type="ECO:0000313" key="1">
    <source>
        <dbReference type="EMBL" id="CAK9141764.1"/>
    </source>
</evidence>
<accession>A0ABC8R9Z6</accession>
<dbReference type="AlphaFoldDB" id="A0ABC8R9Z6"/>
<sequence length="128" mass="13992">MALRHTKLALYITFKCQKLLYFVVDLWHTKGHVVDLWTYGFVPFTSLVLIGASAYWQAQTTQALGHAEAATKALGYGELATKALGHAEAATKALSFSNNLDRQTLCLPSDSQRGLLPLTVSIGRVLLS</sequence>
<keyword evidence="2" id="KW-1185">Reference proteome</keyword>
<organism evidence="1 2">
    <name type="scientific">Ilex paraguariensis</name>
    <name type="common">yerba mate</name>
    <dbReference type="NCBI Taxonomy" id="185542"/>
    <lineage>
        <taxon>Eukaryota</taxon>
        <taxon>Viridiplantae</taxon>
        <taxon>Streptophyta</taxon>
        <taxon>Embryophyta</taxon>
        <taxon>Tracheophyta</taxon>
        <taxon>Spermatophyta</taxon>
        <taxon>Magnoliopsida</taxon>
        <taxon>eudicotyledons</taxon>
        <taxon>Gunneridae</taxon>
        <taxon>Pentapetalae</taxon>
        <taxon>asterids</taxon>
        <taxon>campanulids</taxon>
        <taxon>Aquifoliales</taxon>
        <taxon>Aquifoliaceae</taxon>
        <taxon>Ilex</taxon>
    </lineage>
</organism>
<dbReference type="EMBL" id="CAUOFW020001170">
    <property type="protein sequence ID" value="CAK9141764.1"/>
    <property type="molecule type" value="Genomic_DNA"/>
</dbReference>